<name>A0ABV7JT10_9SPHI</name>
<evidence type="ECO:0000259" key="2">
    <source>
        <dbReference type="Pfam" id="PF10593"/>
    </source>
</evidence>
<dbReference type="Gene3D" id="3.40.50.300">
    <property type="entry name" value="P-loop containing nucleotide triphosphate hydrolases"/>
    <property type="match status" value="1"/>
</dbReference>
<dbReference type="InterPro" id="IPR006935">
    <property type="entry name" value="Helicase/UvrB_N"/>
</dbReference>
<protein>
    <submittedName>
        <fullName evidence="3">Z1 domain-containing protein</fullName>
    </submittedName>
</protein>
<comment type="caution">
    <text evidence="3">The sequence shown here is derived from an EMBL/GenBank/DDBJ whole genome shotgun (WGS) entry which is preliminary data.</text>
</comment>
<accession>A0ABV7JT10</accession>
<evidence type="ECO:0000313" key="3">
    <source>
        <dbReference type="EMBL" id="MFC3199886.1"/>
    </source>
</evidence>
<dbReference type="Pfam" id="PF10593">
    <property type="entry name" value="Z1"/>
    <property type="match status" value="1"/>
</dbReference>
<evidence type="ECO:0000259" key="1">
    <source>
        <dbReference type="Pfam" id="PF04851"/>
    </source>
</evidence>
<reference evidence="4" key="1">
    <citation type="journal article" date="2019" name="Int. J. Syst. Evol. Microbiol.">
        <title>The Global Catalogue of Microorganisms (GCM) 10K type strain sequencing project: providing services to taxonomists for standard genome sequencing and annotation.</title>
        <authorList>
            <consortium name="The Broad Institute Genomics Platform"/>
            <consortium name="The Broad Institute Genome Sequencing Center for Infectious Disease"/>
            <person name="Wu L."/>
            <person name="Ma J."/>
        </authorList>
    </citation>
    <scope>NUCLEOTIDE SEQUENCE [LARGE SCALE GENOMIC DNA]</scope>
    <source>
        <strain evidence="4">KCTC 52416</strain>
    </source>
</reference>
<dbReference type="RefSeq" id="WP_379025944.1">
    <property type="nucleotide sequence ID" value="NZ_JBHRTA010000061.1"/>
</dbReference>
<keyword evidence="4" id="KW-1185">Reference proteome</keyword>
<feature type="domain" description="Putative endonuclease Z1" evidence="2">
    <location>
        <begin position="411"/>
        <end position="634"/>
    </location>
</feature>
<dbReference type="InterPro" id="IPR027417">
    <property type="entry name" value="P-loop_NTPase"/>
</dbReference>
<organism evidence="3 4">
    <name type="scientific">Parapedobacter deserti</name>
    <dbReference type="NCBI Taxonomy" id="1912957"/>
    <lineage>
        <taxon>Bacteria</taxon>
        <taxon>Pseudomonadati</taxon>
        <taxon>Bacteroidota</taxon>
        <taxon>Sphingobacteriia</taxon>
        <taxon>Sphingobacteriales</taxon>
        <taxon>Sphingobacteriaceae</taxon>
        <taxon>Parapedobacter</taxon>
    </lineage>
</organism>
<dbReference type="InterPro" id="IPR018310">
    <property type="entry name" value="Put_endonuclease_Z1-dom"/>
</dbReference>
<dbReference type="SUPFAM" id="SSF52540">
    <property type="entry name" value="P-loop containing nucleoside triphosphate hydrolases"/>
    <property type="match status" value="1"/>
</dbReference>
<sequence>MNSTSYLAIKSHIFDNLRKIEGTLPQQKIEEEIQNNRAVIDKIGYEYYAKVISADVLEPLNEQDWVRMKRELETHFDVKMATGVLIQGEDQQQRDNSWWTSIEKQKNRKYYWERYKNYLQESLPGEVIKTLDDDTDVVMNNIEDPRRDHFSRYGMVVGHVQSGKTGNYAGLVCKAADAGYKFIVVIAGSMNNLRNQTQERLNEAFVGRTNGVQVGAGKGNIDKNKIPYSLTTIERDFNTQDADRASQSASFESINVPVLLVIKKNTNTFKSVITWLNKQYKNKISDHAMLVIDDESDYASVNTKKKDEDPTAINRGIRKLLKLFSKYAYVAYTATPYANIFIDHKVDNENYGLDLFPKDFIYALEAPTNYFGARKIFLDTEERHLVAVNDFQDHIPTTHKKDHTVDSLPDSLLEAVRVFILNIAVRCLRGYGKNHNSMLVHATRFTLVHQRISGRLADYLENIKKEIATYGRLTNPEYHSADILELNVTYINNFNNDEFKWNTVLKKMTETIESIVIRDVHQKTTIQLEYRKDIATNAIVVGGTSVARGFTLEGLSVSYFLRNTIFYDTLMQMGRWFGYRMGYEDLCHIYMPHEKINEFAEIIQATEGLMRDFRLMSENKWTPSQFGLAVQQDPASALQITARNKLRNATDFEYSMRLDGKAKETSVLSSETEDIDHNIDVIKDFVTKLIIPESSSNSVTLWKDVKRETINDFLNKFRVYKDQDVLGITSRMPIGFVKKYLTERNTNWDVALYSGDGEPYFISPTFSVKKEKRKMTVKTEGQYEFNNRQVSSGSAEAVSLPEDLKNQVRGNRGKARKLMERPLLMLHFIQPEFQNSDVKLETLAAFGLSFPGDVLSTEDTIKLKINTVYYSNLLQELEAGEESDD</sequence>
<proteinExistence type="predicted"/>
<evidence type="ECO:0000313" key="4">
    <source>
        <dbReference type="Proteomes" id="UP001595526"/>
    </source>
</evidence>
<dbReference type="Proteomes" id="UP001595526">
    <property type="component" value="Unassembled WGS sequence"/>
</dbReference>
<feature type="domain" description="Helicase/UvrB N-terminal" evidence="1">
    <location>
        <begin position="151"/>
        <end position="336"/>
    </location>
</feature>
<dbReference type="Pfam" id="PF04851">
    <property type="entry name" value="ResIII"/>
    <property type="match status" value="1"/>
</dbReference>
<dbReference type="EMBL" id="JBHRTA010000061">
    <property type="protein sequence ID" value="MFC3199886.1"/>
    <property type="molecule type" value="Genomic_DNA"/>
</dbReference>
<gene>
    <name evidence="3" type="ORF">ACFOET_19865</name>
</gene>